<feature type="binding site" evidence="9">
    <location>
        <begin position="67"/>
        <end position="71"/>
    </location>
    <ligand>
        <name>substrate</name>
    </ligand>
</feature>
<dbReference type="InterPro" id="IPR050074">
    <property type="entry name" value="DHO_dehydrogenase"/>
</dbReference>
<keyword evidence="5 9" id="KW-0285">Flavoprotein</keyword>
<proteinExistence type="inferred from homology"/>
<feature type="binding site" evidence="9">
    <location>
        <position position="215"/>
    </location>
    <ligand>
        <name>FMN</name>
        <dbReference type="ChEBI" id="CHEBI:58210"/>
    </ligand>
</feature>
<accession>A0ABU6JR46</accession>
<dbReference type="InterPro" id="IPR024920">
    <property type="entry name" value="Dihydroorotate_DH_1"/>
</dbReference>
<dbReference type="InterPro" id="IPR049622">
    <property type="entry name" value="Dihydroorotate_DH_I"/>
</dbReference>
<organism evidence="11 12">
    <name type="scientific">Brenneria populi</name>
    <dbReference type="NCBI Taxonomy" id="1505588"/>
    <lineage>
        <taxon>Bacteria</taxon>
        <taxon>Pseudomonadati</taxon>
        <taxon>Pseudomonadota</taxon>
        <taxon>Gammaproteobacteria</taxon>
        <taxon>Enterobacterales</taxon>
        <taxon>Pectobacteriaceae</taxon>
        <taxon>Brenneria</taxon>
    </lineage>
</organism>
<dbReference type="RefSeq" id="WP_327618193.1">
    <property type="nucleotide sequence ID" value="NZ_JAYWTM010000007.1"/>
</dbReference>
<dbReference type="InterPro" id="IPR005720">
    <property type="entry name" value="Dihydroorotate_DH_cat"/>
</dbReference>
<dbReference type="EMBL" id="JAYWTM010000007">
    <property type="protein sequence ID" value="MEC5343224.1"/>
    <property type="molecule type" value="Genomic_DNA"/>
</dbReference>
<evidence type="ECO:0000256" key="8">
    <source>
        <dbReference type="ARBA" id="ARBA00023002"/>
    </source>
</evidence>
<feature type="binding site" evidence="9">
    <location>
        <position position="125"/>
    </location>
    <ligand>
        <name>substrate</name>
    </ligand>
</feature>
<feature type="binding site" evidence="9">
    <location>
        <begin position="263"/>
        <end position="264"/>
    </location>
    <ligand>
        <name>FMN</name>
        <dbReference type="ChEBI" id="CHEBI:58210"/>
    </ligand>
</feature>
<evidence type="ECO:0000259" key="10">
    <source>
        <dbReference type="Pfam" id="PF01180"/>
    </source>
</evidence>
<dbReference type="InterPro" id="IPR033888">
    <property type="entry name" value="DHOD_1B"/>
</dbReference>
<dbReference type="InterPro" id="IPR001295">
    <property type="entry name" value="Dihydroorotate_DH_CS"/>
</dbReference>
<dbReference type="HAMAP" id="MF_00224">
    <property type="entry name" value="DHO_dh_type1"/>
    <property type="match status" value="1"/>
</dbReference>
<feature type="binding site" evidence="9">
    <location>
        <begin position="190"/>
        <end position="191"/>
    </location>
    <ligand>
        <name>substrate</name>
    </ligand>
</feature>
<comment type="cofactor">
    <cofactor evidence="9">
        <name>FMN</name>
        <dbReference type="ChEBI" id="CHEBI:58210"/>
    </cofactor>
    <text evidence="9">Binds 1 FMN per subunit.</text>
</comment>
<keyword evidence="8 9" id="KW-0560">Oxidoreductase</keyword>
<keyword evidence="6 9" id="KW-0288">FMN</keyword>
<feature type="binding site" evidence="9">
    <location>
        <begin position="241"/>
        <end position="242"/>
    </location>
    <ligand>
        <name>FMN</name>
        <dbReference type="ChEBI" id="CHEBI:58210"/>
    </ligand>
</feature>
<feature type="binding site" evidence="9">
    <location>
        <position position="163"/>
    </location>
    <ligand>
        <name>FMN</name>
        <dbReference type="ChEBI" id="CHEBI:58210"/>
    </ligand>
</feature>
<dbReference type="GO" id="GO:0004589">
    <property type="term" value="F:dihydroorotate dehydrogenase (NAD+) activity"/>
    <property type="evidence" value="ECO:0007669"/>
    <property type="project" value="UniProtKB-EC"/>
</dbReference>
<dbReference type="PANTHER" id="PTHR48109:SF1">
    <property type="entry name" value="DIHYDROOROTATE DEHYDROGENASE (FUMARATE)"/>
    <property type="match status" value="1"/>
</dbReference>
<evidence type="ECO:0000256" key="3">
    <source>
        <dbReference type="ARBA" id="ARBA00008008"/>
    </source>
</evidence>
<keyword evidence="4 9" id="KW-0963">Cytoplasm</keyword>
<feature type="binding site" evidence="9">
    <location>
        <position position="125"/>
    </location>
    <ligand>
        <name>FMN</name>
        <dbReference type="ChEBI" id="CHEBI:58210"/>
    </ligand>
</feature>
<dbReference type="CDD" id="cd04740">
    <property type="entry name" value="DHOD_1B_like"/>
    <property type="match status" value="1"/>
</dbReference>
<evidence type="ECO:0000256" key="9">
    <source>
        <dbReference type="HAMAP-Rule" id="MF_00224"/>
    </source>
</evidence>
<comment type="caution">
    <text evidence="11">The sequence shown here is derived from an EMBL/GenBank/DDBJ whole genome shotgun (WGS) entry which is preliminary data.</text>
</comment>
<feature type="binding site" evidence="9">
    <location>
        <begin position="43"/>
        <end position="44"/>
    </location>
    <ligand>
        <name>FMN</name>
        <dbReference type="ChEBI" id="CHEBI:58210"/>
    </ligand>
</feature>
<dbReference type="PANTHER" id="PTHR48109">
    <property type="entry name" value="DIHYDROOROTATE DEHYDROGENASE (QUINONE), MITOCHONDRIAL-RELATED"/>
    <property type="match status" value="1"/>
</dbReference>
<comment type="catalytic activity">
    <reaction evidence="9">
        <text>(S)-dihydroorotate + A = orotate + AH2</text>
        <dbReference type="Rhea" id="RHEA:18073"/>
        <dbReference type="ChEBI" id="CHEBI:13193"/>
        <dbReference type="ChEBI" id="CHEBI:17499"/>
        <dbReference type="ChEBI" id="CHEBI:30839"/>
        <dbReference type="ChEBI" id="CHEBI:30864"/>
    </reaction>
</comment>
<evidence type="ECO:0000256" key="7">
    <source>
        <dbReference type="ARBA" id="ARBA00022975"/>
    </source>
</evidence>
<protein>
    <recommendedName>
        <fullName evidence="9">Dihydroorotate dehydrogenase</fullName>
        <shortName evidence="9">DHOD</shortName>
        <shortName evidence="9">DHODase</shortName>
        <shortName evidence="9">DHOdehase</shortName>
        <ecNumber evidence="9">1.3.-.-</ecNumber>
    </recommendedName>
</protein>
<evidence type="ECO:0000256" key="6">
    <source>
        <dbReference type="ARBA" id="ARBA00022643"/>
    </source>
</evidence>
<keyword evidence="7 9" id="KW-0665">Pyrimidine biosynthesis</keyword>
<evidence type="ECO:0000256" key="4">
    <source>
        <dbReference type="ARBA" id="ARBA00022490"/>
    </source>
</evidence>
<dbReference type="NCBIfam" id="NF005574">
    <property type="entry name" value="PRK07259.1"/>
    <property type="match status" value="1"/>
</dbReference>
<dbReference type="Pfam" id="PF01180">
    <property type="entry name" value="DHO_dh"/>
    <property type="match status" value="1"/>
</dbReference>
<dbReference type="InterPro" id="IPR012135">
    <property type="entry name" value="Dihydroorotate_DH_1_2"/>
</dbReference>
<feature type="binding site" evidence="9">
    <location>
        <position position="43"/>
    </location>
    <ligand>
        <name>substrate</name>
    </ligand>
</feature>
<sequence length="310" mass="33133">MIDLSVNINGLRLDNPVMPASGTFAEGLTEVMDVNRLGAFVTKTFTLHPRAGNPVPRVCELDSAMLNSIGIPGKGVEHVIQHMVPFWRRYQPPLIVSISANTADEFAQLAERLSDVAGIAAIEANISCPNIEADGKAFAIEAASTAKVIRALRHATRLPLWAKLTPNAADIAAVARAVENEGGDAIVVGNTLLGMRIDIQTRRPKLGNIMGGLSGPALKPIMLRMVYQCRRQVSIPIIGCGGISQADDVIEYFFAGASAVQVGTATFIHPTAMITILDDLHDYCRRQGIARIADLTGAILDEVTPYDGVS</sequence>
<gene>
    <name evidence="9" type="primary">pyrD</name>
    <name evidence="11" type="ORF">VSX58_11540</name>
</gene>
<dbReference type="Gene3D" id="3.20.20.70">
    <property type="entry name" value="Aldolase class I"/>
    <property type="match status" value="1"/>
</dbReference>
<dbReference type="SUPFAM" id="SSF51395">
    <property type="entry name" value="FMN-linked oxidoreductases"/>
    <property type="match status" value="1"/>
</dbReference>
<dbReference type="Proteomes" id="UP001309705">
    <property type="component" value="Unassembled WGS sequence"/>
</dbReference>
<comment type="function">
    <text evidence="9">Catalyzes the conversion of dihydroorotate to orotate.</text>
</comment>
<comment type="caution">
    <text evidence="9">Lacks conserved residue(s) required for the propagation of feature annotation.</text>
</comment>
<dbReference type="PROSITE" id="PS00911">
    <property type="entry name" value="DHODEHASE_1"/>
    <property type="match status" value="1"/>
</dbReference>
<evidence type="ECO:0000256" key="1">
    <source>
        <dbReference type="ARBA" id="ARBA00004496"/>
    </source>
</evidence>
<evidence type="ECO:0000313" key="12">
    <source>
        <dbReference type="Proteomes" id="UP001309705"/>
    </source>
</evidence>
<evidence type="ECO:0000313" key="11">
    <source>
        <dbReference type="EMBL" id="MEC5343224.1"/>
    </source>
</evidence>
<comment type="similarity">
    <text evidence="3 9">Belongs to the dihydroorotate dehydrogenase family. Type 1 subfamily.</text>
</comment>
<comment type="subcellular location">
    <subcellularLocation>
        <location evidence="1 9">Cytoplasm</location>
    </subcellularLocation>
</comment>
<dbReference type="InterPro" id="IPR013785">
    <property type="entry name" value="Aldolase_TIM"/>
</dbReference>
<evidence type="ECO:0000256" key="2">
    <source>
        <dbReference type="ARBA" id="ARBA00004725"/>
    </source>
</evidence>
<feature type="active site" description="Nucleophile" evidence="9">
    <location>
        <position position="128"/>
    </location>
</feature>
<comment type="pathway">
    <text evidence="2 9">Pyrimidine metabolism; UMP biosynthesis via de novo pathway.</text>
</comment>
<feature type="binding site" evidence="9">
    <location>
        <position position="21"/>
    </location>
    <ligand>
        <name>FMN</name>
        <dbReference type="ChEBI" id="CHEBI:58210"/>
    </ligand>
</feature>
<dbReference type="EC" id="1.3.-.-" evidence="9"/>
<keyword evidence="12" id="KW-1185">Reference proteome</keyword>
<dbReference type="NCBIfam" id="TIGR01037">
    <property type="entry name" value="pyrD_sub1_fam"/>
    <property type="match status" value="1"/>
</dbReference>
<name>A0ABU6JR46_9GAMM</name>
<feature type="domain" description="Dihydroorotate dehydrogenase catalytic" evidence="10">
    <location>
        <begin position="4"/>
        <end position="281"/>
    </location>
</feature>
<dbReference type="PIRSF" id="PIRSF000164">
    <property type="entry name" value="DHO_oxidase"/>
    <property type="match status" value="1"/>
</dbReference>
<evidence type="ECO:0000256" key="5">
    <source>
        <dbReference type="ARBA" id="ARBA00022630"/>
    </source>
</evidence>
<reference evidence="11 12" key="1">
    <citation type="journal article" date="2017" name="Int. J. Syst. Evol. Microbiol.">
        <title>Brenneria populi subsp. brevivirga subsp. nov. isolated from symptomatic bark of Populus x euramericana canker, and description of Brenneria populi subsp. populi subsp. nov.</title>
        <authorList>
            <person name="Zheng M.H."/>
            <person name="Piao C.G."/>
            <person name="Xue H."/>
            <person name="Guo M.W."/>
            <person name="Li Y."/>
        </authorList>
    </citation>
    <scope>NUCLEOTIDE SEQUENCE [LARGE SCALE GENOMIC DNA]</scope>
    <source>
        <strain evidence="11 12">D9-5</strain>
    </source>
</reference>